<feature type="non-terminal residue" evidence="1">
    <location>
        <position position="1"/>
    </location>
</feature>
<gene>
    <name evidence="1" type="ORF">DHETER_LOCUS10660</name>
</gene>
<evidence type="ECO:0000313" key="1">
    <source>
        <dbReference type="EMBL" id="CAG8681148.1"/>
    </source>
</evidence>
<dbReference type="EMBL" id="CAJVPU010021411">
    <property type="protein sequence ID" value="CAG8681148.1"/>
    <property type="molecule type" value="Genomic_DNA"/>
</dbReference>
<reference evidence="1" key="1">
    <citation type="submission" date="2021-06" db="EMBL/GenBank/DDBJ databases">
        <authorList>
            <person name="Kallberg Y."/>
            <person name="Tangrot J."/>
            <person name="Rosling A."/>
        </authorList>
    </citation>
    <scope>NUCLEOTIDE SEQUENCE</scope>
    <source>
        <strain evidence="1">IL203A</strain>
    </source>
</reference>
<sequence>KSTENEKPTVERCKNCKRKHGKSMKCDFWVERKNRLESIQTTNQETGSKKPALIKEIVRYRKATDKVMKDEKKQELVLIEIEEHTRSFIRSHSFDR</sequence>
<organism evidence="1 2">
    <name type="scientific">Dentiscutata heterogama</name>
    <dbReference type="NCBI Taxonomy" id="1316150"/>
    <lineage>
        <taxon>Eukaryota</taxon>
        <taxon>Fungi</taxon>
        <taxon>Fungi incertae sedis</taxon>
        <taxon>Mucoromycota</taxon>
        <taxon>Glomeromycotina</taxon>
        <taxon>Glomeromycetes</taxon>
        <taxon>Diversisporales</taxon>
        <taxon>Gigasporaceae</taxon>
        <taxon>Dentiscutata</taxon>
    </lineage>
</organism>
<feature type="non-terminal residue" evidence="1">
    <location>
        <position position="96"/>
    </location>
</feature>
<proteinExistence type="predicted"/>
<protein>
    <submittedName>
        <fullName evidence="1">9575_t:CDS:1</fullName>
    </submittedName>
</protein>
<name>A0ACA9NWL2_9GLOM</name>
<dbReference type="Proteomes" id="UP000789702">
    <property type="component" value="Unassembled WGS sequence"/>
</dbReference>
<evidence type="ECO:0000313" key="2">
    <source>
        <dbReference type="Proteomes" id="UP000789702"/>
    </source>
</evidence>
<comment type="caution">
    <text evidence="1">The sequence shown here is derived from an EMBL/GenBank/DDBJ whole genome shotgun (WGS) entry which is preliminary data.</text>
</comment>
<accession>A0ACA9NWL2</accession>
<keyword evidence="2" id="KW-1185">Reference proteome</keyword>